<dbReference type="Proteomes" id="UP001163850">
    <property type="component" value="Unassembled WGS sequence"/>
</dbReference>
<keyword evidence="1" id="KW-0812">Transmembrane</keyword>
<keyword evidence="1" id="KW-0472">Membrane</keyword>
<evidence type="ECO:0000313" key="2">
    <source>
        <dbReference type="EMBL" id="KAJ3985307.1"/>
    </source>
</evidence>
<accession>A0AA38Q179</accession>
<protein>
    <submittedName>
        <fullName evidence="2">Uncharacterized protein</fullName>
    </submittedName>
</protein>
<proteinExistence type="predicted"/>
<feature type="transmembrane region" description="Helical" evidence="1">
    <location>
        <begin position="47"/>
        <end position="66"/>
    </location>
</feature>
<feature type="transmembrane region" description="Helical" evidence="1">
    <location>
        <begin position="16"/>
        <end position="35"/>
    </location>
</feature>
<keyword evidence="1" id="KW-1133">Transmembrane helix</keyword>
<evidence type="ECO:0000313" key="3">
    <source>
        <dbReference type="Proteomes" id="UP001163850"/>
    </source>
</evidence>
<sequence length="67" mass="7837">MTCKYRDIYCVWTLPLPPPLTFVFSSINVLTYMSIKSFSNPTRFQDFYFTFLFVPLHPQAAVFVVSC</sequence>
<dbReference type="EMBL" id="MU801965">
    <property type="protein sequence ID" value="KAJ3985307.1"/>
    <property type="molecule type" value="Genomic_DNA"/>
</dbReference>
<organism evidence="2 3">
    <name type="scientific">Lentinula detonsa</name>
    <dbReference type="NCBI Taxonomy" id="2804962"/>
    <lineage>
        <taxon>Eukaryota</taxon>
        <taxon>Fungi</taxon>
        <taxon>Dikarya</taxon>
        <taxon>Basidiomycota</taxon>
        <taxon>Agaricomycotina</taxon>
        <taxon>Agaricomycetes</taxon>
        <taxon>Agaricomycetidae</taxon>
        <taxon>Agaricales</taxon>
        <taxon>Marasmiineae</taxon>
        <taxon>Omphalotaceae</taxon>
        <taxon>Lentinula</taxon>
    </lineage>
</organism>
<evidence type="ECO:0000256" key="1">
    <source>
        <dbReference type="SAM" id="Phobius"/>
    </source>
</evidence>
<reference evidence="2" key="1">
    <citation type="submission" date="2022-08" db="EMBL/GenBank/DDBJ databases">
        <authorList>
            <consortium name="DOE Joint Genome Institute"/>
            <person name="Min B."/>
            <person name="Riley R."/>
            <person name="Sierra-Patev S."/>
            <person name="Naranjo-Ortiz M."/>
            <person name="Looney B."/>
            <person name="Konkel Z."/>
            <person name="Slot J.C."/>
            <person name="Sakamoto Y."/>
            <person name="Steenwyk J.L."/>
            <person name="Rokas A."/>
            <person name="Carro J."/>
            <person name="Camarero S."/>
            <person name="Ferreira P."/>
            <person name="Molpeceres G."/>
            <person name="Ruiz-Duenas F.J."/>
            <person name="Serrano A."/>
            <person name="Henrissat B."/>
            <person name="Drula E."/>
            <person name="Hughes K.W."/>
            <person name="Mata J.L."/>
            <person name="Ishikawa N.K."/>
            <person name="Vargas-Isla R."/>
            <person name="Ushijima S."/>
            <person name="Smith C.A."/>
            <person name="Ahrendt S."/>
            <person name="Andreopoulos W."/>
            <person name="He G."/>
            <person name="Labutti K."/>
            <person name="Lipzen A."/>
            <person name="Ng V."/>
            <person name="Sandor L."/>
            <person name="Barry K."/>
            <person name="Martinez A.T."/>
            <person name="Xiao Y."/>
            <person name="Gibbons J.G."/>
            <person name="Terashima K."/>
            <person name="Hibbett D.S."/>
            <person name="Grigoriev I.V."/>
        </authorList>
    </citation>
    <scope>NUCLEOTIDE SEQUENCE</scope>
    <source>
        <strain evidence="2">TFB7829</strain>
    </source>
</reference>
<gene>
    <name evidence="2" type="ORF">F5890DRAFT_1166762</name>
</gene>
<comment type="caution">
    <text evidence="2">The sequence shown here is derived from an EMBL/GenBank/DDBJ whole genome shotgun (WGS) entry which is preliminary data.</text>
</comment>
<dbReference type="AlphaFoldDB" id="A0AA38Q179"/>
<name>A0AA38Q179_9AGAR</name>